<keyword evidence="3" id="KW-1185">Reference proteome</keyword>
<comment type="caution">
    <text evidence="2">The sequence shown here is derived from an EMBL/GenBank/DDBJ whole genome shotgun (WGS) entry which is preliminary data.</text>
</comment>
<evidence type="ECO:0000313" key="3">
    <source>
        <dbReference type="Proteomes" id="UP000593571"/>
    </source>
</evidence>
<dbReference type="Proteomes" id="UP000593571">
    <property type="component" value="Unassembled WGS sequence"/>
</dbReference>
<proteinExistence type="predicted"/>
<evidence type="ECO:0000313" key="2">
    <source>
        <dbReference type="EMBL" id="KAF6395340.1"/>
    </source>
</evidence>
<feature type="transmembrane region" description="Helical" evidence="1">
    <location>
        <begin position="133"/>
        <end position="153"/>
    </location>
</feature>
<keyword evidence="1" id="KW-1133">Transmembrane helix</keyword>
<accession>A0A7J8BAJ3</accession>
<dbReference type="AlphaFoldDB" id="A0A7J8BAJ3"/>
<evidence type="ECO:0000256" key="1">
    <source>
        <dbReference type="SAM" id="Phobius"/>
    </source>
</evidence>
<reference evidence="2 3" key="1">
    <citation type="journal article" date="2020" name="Nature">
        <title>Six reference-quality genomes reveal evolution of bat adaptations.</title>
        <authorList>
            <person name="Jebb D."/>
            <person name="Huang Z."/>
            <person name="Pippel M."/>
            <person name="Hughes G.M."/>
            <person name="Lavrichenko K."/>
            <person name="Devanna P."/>
            <person name="Winkler S."/>
            <person name="Jermiin L.S."/>
            <person name="Skirmuntt E.C."/>
            <person name="Katzourakis A."/>
            <person name="Burkitt-Gray L."/>
            <person name="Ray D.A."/>
            <person name="Sullivan K.A.M."/>
            <person name="Roscito J.G."/>
            <person name="Kirilenko B.M."/>
            <person name="Davalos L.M."/>
            <person name="Corthals A.P."/>
            <person name="Power M.L."/>
            <person name="Jones G."/>
            <person name="Ransome R.D."/>
            <person name="Dechmann D.K.N."/>
            <person name="Locatelli A.G."/>
            <person name="Puechmaille S.J."/>
            <person name="Fedrigo O."/>
            <person name="Jarvis E.D."/>
            <person name="Hiller M."/>
            <person name="Vernes S.C."/>
            <person name="Myers E.W."/>
            <person name="Teeling E.C."/>
        </authorList>
    </citation>
    <scope>NUCLEOTIDE SEQUENCE [LARGE SCALE GENOMIC DNA]</scope>
    <source>
        <strain evidence="2">MRouAeg1</strain>
        <tissue evidence="2">Muscle</tissue>
    </source>
</reference>
<sequence length="187" mass="20550">MYRATLFFGSLLPRPPFSVRFPGVGHVHAVAPPSPLPAHLHDSFSSRETETLHPLNNNSPLPVPHALAAAPLLPLSMSLMTLVAPGKWNPTALFLCYRPISLSMMSSGFTRVAARVRVSFPFKAELDSTICLWHILFIRSSVGGCLCCFYLLAVMNNAAMNILENLLSIIWDTYPEVGFLNCVTLLV</sequence>
<protein>
    <submittedName>
        <fullName evidence="2">Uncharacterized protein</fullName>
    </submittedName>
</protein>
<name>A0A7J8BAJ3_ROUAE</name>
<keyword evidence="1" id="KW-0812">Transmembrane</keyword>
<organism evidence="2 3">
    <name type="scientific">Rousettus aegyptiacus</name>
    <name type="common">Egyptian fruit bat</name>
    <name type="synonym">Pteropus aegyptiacus</name>
    <dbReference type="NCBI Taxonomy" id="9407"/>
    <lineage>
        <taxon>Eukaryota</taxon>
        <taxon>Metazoa</taxon>
        <taxon>Chordata</taxon>
        <taxon>Craniata</taxon>
        <taxon>Vertebrata</taxon>
        <taxon>Euteleostomi</taxon>
        <taxon>Mammalia</taxon>
        <taxon>Eutheria</taxon>
        <taxon>Laurasiatheria</taxon>
        <taxon>Chiroptera</taxon>
        <taxon>Yinpterochiroptera</taxon>
        <taxon>Pteropodoidea</taxon>
        <taxon>Pteropodidae</taxon>
        <taxon>Rousettinae</taxon>
        <taxon>Rousettus</taxon>
    </lineage>
</organism>
<gene>
    <name evidence="2" type="ORF">HJG63_009903</name>
</gene>
<keyword evidence="1" id="KW-0472">Membrane</keyword>
<dbReference type="EMBL" id="JACASE010000018">
    <property type="protein sequence ID" value="KAF6395340.1"/>
    <property type="molecule type" value="Genomic_DNA"/>
</dbReference>